<evidence type="ECO:0000313" key="2">
    <source>
        <dbReference type="EMBL" id="PNT72265.1"/>
    </source>
</evidence>
<proteinExistence type="predicted"/>
<keyword evidence="4" id="KW-1185">Reference proteome</keyword>
<feature type="compositionally biased region" description="Basic and acidic residues" evidence="1">
    <location>
        <begin position="163"/>
        <end position="176"/>
    </location>
</feature>
<feature type="compositionally biased region" description="Basic residues" evidence="1">
    <location>
        <begin position="75"/>
        <end position="95"/>
    </location>
</feature>
<protein>
    <submittedName>
        <fullName evidence="2 3">Uncharacterized protein</fullName>
    </submittedName>
</protein>
<dbReference type="EnsemblPlants" id="PNT72265">
    <property type="protein sequence ID" value="PNT72265"/>
    <property type="gene ID" value="BRADI_2g41953v3"/>
</dbReference>
<feature type="region of interest" description="Disordered" evidence="1">
    <location>
        <begin position="141"/>
        <end position="242"/>
    </location>
</feature>
<dbReference type="Gramene" id="PNT72265">
    <property type="protein sequence ID" value="PNT72265"/>
    <property type="gene ID" value="BRADI_2g41953v3"/>
</dbReference>
<sequence length="242" mass="25599">MHSSVAKADGLLQITLPPYASYCLLPREPTAGIHPLAGRALAASRRRWAPTSGEPRRRLAGIALQAPKESPSKSRTPRSSRHRARLRPPRPRRRWTPPATDRLCRCCQSSPRAGAHPQDLSARLAVPSGAGSAVVFLDSAASGGARRHAGSGGGGPRGGTRRRAAEGRHAAARRGEGSSAVARRAEWRRQLRPVRGAAARSTRQHGAEMQRQQCGGPQGGAAPRARPAPPPPSMPNPSSSSQ</sequence>
<organism evidence="2">
    <name type="scientific">Brachypodium distachyon</name>
    <name type="common">Purple false brome</name>
    <name type="synonym">Trachynia distachya</name>
    <dbReference type="NCBI Taxonomy" id="15368"/>
    <lineage>
        <taxon>Eukaryota</taxon>
        <taxon>Viridiplantae</taxon>
        <taxon>Streptophyta</taxon>
        <taxon>Embryophyta</taxon>
        <taxon>Tracheophyta</taxon>
        <taxon>Spermatophyta</taxon>
        <taxon>Magnoliopsida</taxon>
        <taxon>Liliopsida</taxon>
        <taxon>Poales</taxon>
        <taxon>Poaceae</taxon>
        <taxon>BOP clade</taxon>
        <taxon>Pooideae</taxon>
        <taxon>Stipodae</taxon>
        <taxon>Brachypodieae</taxon>
        <taxon>Brachypodium</taxon>
    </lineage>
</organism>
<feature type="compositionally biased region" description="Pro residues" evidence="1">
    <location>
        <begin position="226"/>
        <end position="235"/>
    </location>
</feature>
<evidence type="ECO:0000313" key="4">
    <source>
        <dbReference type="Proteomes" id="UP000008810"/>
    </source>
</evidence>
<dbReference type="AlphaFoldDB" id="A0A2K2DDA4"/>
<reference evidence="2" key="2">
    <citation type="submission" date="2017-06" db="EMBL/GenBank/DDBJ databases">
        <title>WGS assembly of Brachypodium distachyon.</title>
        <authorList>
            <consortium name="The International Brachypodium Initiative"/>
            <person name="Lucas S."/>
            <person name="Harmon-Smith M."/>
            <person name="Lail K."/>
            <person name="Tice H."/>
            <person name="Grimwood J."/>
            <person name="Bruce D."/>
            <person name="Barry K."/>
            <person name="Shu S."/>
            <person name="Lindquist E."/>
            <person name="Wang M."/>
            <person name="Pitluck S."/>
            <person name="Vogel J.P."/>
            <person name="Garvin D.F."/>
            <person name="Mockler T.C."/>
            <person name="Schmutz J."/>
            <person name="Rokhsar D."/>
            <person name="Bevan M.W."/>
        </authorList>
    </citation>
    <scope>NUCLEOTIDE SEQUENCE</scope>
    <source>
        <strain evidence="2">Bd21</strain>
    </source>
</reference>
<dbReference type="EMBL" id="CM000881">
    <property type="protein sequence ID" value="PNT72265.1"/>
    <property type="molecule type" value="Genomic_DNA"/>
</dbReference>
<reference evidence="2 3" key="1">
    <citation type="journal article" date="2010" name="Nature">
        <title>Genome sequencing and analysis of the model grass Brachypodium distachyon.</title>
        <authorList>
            <consortium name="International Brachypodium Initiative"/>
        </authorList>
    </citation>
    <scope>NUCLEOTIDE SEQUENCE [LARGE SCALE GENOMIC DNA]</scope>
    <source>
        <strain evidence="2 3">Bd21</strain>
    </source>
</reference>
<evidence type="ECO:0000313" key="3">
    <source>
        <dbReference type="EnsemblPlants" id="PNT72265"/>
    </source>
</evidence>
<feature type="region of interest" description="Disordered" evidence="1">
    <location>
        <begin position="45"/>
        <end position="102"/>
    </location>
</feature>
<accession>A0A2K2DDA4</accession>
<dbReference type="Proteomes" id="UP000008810">
    <property type="component" value="Chromosome 2"/>
</dbReference>
<reference evidence="3" key="3">
    <citation type="submission" date="2018-08" db="UniProtKB">
        <authorList>
            <consortium name="EnsemblPlants"/>
        </authorList>
    </citation>
    <scope>IDENTIFICATION</scope>
    <source>
        <strain evidence="3">cv. Bd21</strain>
    </source>
</reference>
<gene>
    <name evidence="2" type="ORF">BRADI_2g41953v3</name>
</gene>
<name>A0A2K2DDA4_BRADI</name>
<dbReference type="OrthoDB" id="21474at2759"/>
<evidence type="ECO:0000256" key="1">
    <source>
        <dbReference type="SAM" id="MobiDB-lite"/>
    </source>
</evidence>
<dbReference type="InParanoid" id="A0A2K2DDA4"/>
<feature type="compositionally biased region" description="Low complexity" evidence="1">
    <location>
        <begin position="210"/>
        <end position="225"/>
    </location>
</feature>